<dbReference type="Pfam" id="PF22636">
    <property type="entry name" value="FlK"/>
    <property type="match status" value="1"/>
</dbReference>
<dbReference type="InterPro" id="IPR025540">
    <property type="entry name" value="FlK"/>
</dbReference>
<dbReference type="SUPFAM" id="SSF54637">
    <property type="entry name" value="Thioesterase/thiol ester dehydrase-isomerase"/>
    <property type="match status" value="1"/>
</dbReference>
<dbReference type="RefSeq" id="WP_077276803.1">
    <property type="nucleotide sequence ID" value="NZ_CP019609.1"/>
</dbReference>
<dbReference type="PANTHER" id="PTHR36934:SF1">
    <property type="entry name" value="THIOESTERASE DOMAIN-CONTAINING PROTEIN"/>
    <property type="match status" value="1"/>
</dbReference>
<dbReference type="InterPro" id="IPR054485">
    <property type="entry name" value="FlK-like_dom"/>
</dbReference>
<sequence>MMYSQDYLVTQEMTAESMKSGDLPVLATPSVIAIVEQTCRDYLSQELATEMTTVGVAIECQHLLPTVVSKHVLVTIKLIEQTERKSRFTYSVFDNQQEIARGTHTRVIVNREKFMQNISM</sequence>
<dbReference type="EMBL" id="CP019609">
    <property type="protein sequence ID" value="AQP54717.1"/>
    <property type="molecule type" value="Genomic_DNA"/>
</dbReference>
<dbReference type="PIRSF" id="PIRSF014972">
    <property type="entry name" value="FlK"/>
    <property type="match status" value="1"/>
</dbReference>
<name>A0A1Q2D8N7_9ENTE</name>
<dbReference type="PANTHER" id="PTHR36934">
    <property type="entry name" value="BLR0278 PROTEIN"/>
    <property type="match status" value="1"/>
</dbReference>
<evidence type="ECO:0000313" key="2">
    <source>
        <dbReference type="EMBL" id="AQP54717.1"/>
    </source>
</evidence>
<dbReference type="InterPro" id="IPR029069">
    <property type="entry name" value="HotDog_dom_sf"/>
</dbReference>
<proteinExistence type="predicted"/>
<dbReference type="STRING" id="633807.BW732_11200"/>
<feature type="domain" description="Fluoroacetyl-CoA-specific thioesterase-like" evidence="1">
    <location>
        <begin position="9"/>
        <end position="112"/>
    </location>
</feature>
<dbReference type="OrthoDB" id="6902891at2"/>
<dbReference type="KEGG" id="vpi:BW732_11200"/>
<gene>
    <name evidence="2" type="ORF">BW732_11200</name>
</gene>
<organism evidence="2 3">
    <name type="scientific">Vagococcus penaei</name>
    <dbReference type="NCBI Taxonomy" id="633807"/>
    <lineage>
        <taxon>Bacteria</taxon>
        <taxon>Bacillati</taxon>
        <taxon>Bacillota</taxon>
        <taxon>Bacilli</taxon>
        <taxon>Lactobacillales</taxon>
        <taxon>Enterococcaceae</taxon>
        <taxon>Vagococcus</taxon>
    </lineage>
</organism>
<dbReference type="AlphaFoldDB" id="A0A1Q2D8N7"/>
<evidence type="ECO:0000313" key="3">
    <source>
        <dbReference type="Proteomes" id="UP000188246"/>
    </source>
</evidence>
<accession>A0A1Q2D8N7</accession>
<protein>
    <recommendedName>
        <fullName evidence="1">Fluoroacetyl-CoA-specific thioesterase-like domain-containing protein</fullName>
    </recommendedName>
</protein>
<dbReference type="Gene3D" id="3.10.129.10">
    <property type="entry name" value="Hotdog Thioesterase"/>
    <property type="match status" value="1"/>
</dbReference>
<evidence type="ECO:0000259" key="1">
    <source>
        <dbReference type="Pfam" id="PF22636"/>
    </source>
</evidence>
<reference evidence="2 3" key="1">
    <citation type="journal article" date="2010" name="Int. J. Syst. Evol. Microbiol.">
        <title>Vagococcus penaei sp. nov., isolated from spoilage microbiota of cooked shrimp (Penaeus vannamei).</title>
        <authorList>
            <person name="Jaffres E."/>
            <person name="Prevost H."/>
            <person name="Rossero A."/>
            <person name="Joffraud J.J."/>
            <person name="Dousset X."/>
        </authorList>
    </citation>
    <scope>NUCLEOTIDE SEQUENCE [LARGE SCALE GENOMIC DNA]</scope>
    <source>
        <strain evidence="2 3">CD276</strain>
    </source>
</reference>
<dbReference type="Proteomes" id="UP000188246">
    <property type="component" value="Chromosome"/>
</dbReference>
<keyword evidence="3" id="KW-1185">Reference proteome</keyword>